<keyword evidence="2" id="KW-1185">Reference proteome</keyword>
<sequence>MIRPCDVLVLISCSGVKTGGGKKPLIDLYAGPMWLINEQSGFLCHGPNYEEVFTQAVSVRAVPRSTPRED</sequence>
<protein>
    <submittedName>
        <fullName evidence="1">Uncharacterized protein</fullName>
    </submittedName>
</protein>
<comment type="caution">
    <text evidence="1">The sequence shown here is derived from an EMBL/GenBank/DDBJ whole genome shotgun (WGS) entry which is preliminary data.</text>
</comment>
<accession>A0A2S6N0V7</accession>
<dbReference type="Proteomes" id="UP000239089">
    <property type="component" value="Unassembled WGS sequence"/>
</dbReference>
<evidence type="ECO:0000313" key="1">
    <source>
        <dbReference type="EMBL" id="PPQ28229.1"/>
    </source>
</evidence>
<evidence type="ECO:0000313" key="2">
    <source>
        <dbReference type="Proteomes" id="UP000239089"/>
    </source>
</evidence>
<dbReference type="AlphaFoldDB" id="A0A2S6N0V7"/>
<name>A0A2S6N0V7_9HYPH</name>
<gene>
    <name evidence="1" type="ORF">CCR94_18190</name>
</gene>
<reference evidence="1 2" key="1">
    <citation type="journal article" date="2018" name="Arch. Microbiol.">
        <title>New insights into the metabolic potential of the phototrophic purple bacterium Rhodopila globiformis DSM 161(T) from its draft genome sequence and evidence for a vanadium-dependent nitrogenase.</title>
        <authorList>
            <person name="Imhoff J.F."/>
            <person name="Rahn T."/>
            <person name="Kunzel S."/>
            <person name="Neulinger S.C."/>
        </authorList>
    </citation>
    <scope>NUCLEOTIDE SEQUENCE [LARGE SCALE GENOMIC DNA]</scope>
    <source>
        <strain evidence="1 2">DSM 16996</strain>
    </source>
</reference>
<proteinExistence type="predicted"/>
<organism evidence="1 2">
    <name type="scientific">Rhodoblastus sphagnicola</name>
    <dbReference type="NCBI Taxonomy" id="333368"/>
    <lineage>
        <taxon>Bacteria</taxon>
        <taxon>Pseudomonadati</taxon>
        <taxon>Pseudomonadota</taxon>
        <taxon>Alphaproteobacteria</taxon>
        <taxon>Hyphomicrobiales</taxon>
        <taxon>Rhodoblastaceae</taxon>
        <taxon>Rhodoblastus</taxon>
    </lineage>
</organism>
<dbReference type="RefSeq" id="WP_104509262.1">
    <property type="nucleotide sequence ID" value="NZ_JACIGC010000031.1"/>
</dbReference>
<dbReference type="EMBL" id="NHSJ01000112">
    <property type="protein sequence ID" value="PPQ28229.1"/>
    <property type="molecule type" value="Genomic_DNA"/>
</dbReference>